<proteinExistence type="predicted"/>
<keyword evidence="3" id="KW-1185">Reference proteome</keyword>
<accession>A0AAN6UCQ7</accession>
<feature type="non-terminal residue" evidence="2">
    <location>
        <position position="1"/>
    </location>
</feature>
<keyword evidence="1" id="KW-0732">Signal</keyword>
<name>A0AAN6UCQ7_9PEZI</name>
<comment type="caution">
    <text evidence="2">The sequence shown here is derived from an EMBL/GenBank/DDBJ whole genome shotgun (WGS) entry which is preliminary data.</text>
</comment>
<sequence>VSPVLSLLFLCSFFNRTNVSGARALGREADLHLPNSGFNQDLLEAYSAIGRGKVRLNIDNGEGKREARDSCALATECLR</sequence>
<feature type="signal peptide" evidence="1">
    <location>
        <begin position="1"/>
        <end position="21"/>
    </location>
</feature>
<evidence type="ECO:0000313" key="2">
    <source>
        <dbReference type="EMBL" id="KAK4130575.1"/>
    </source>
</evidence>
<dbReference type="EMBL" id="MU853434">
    <property type="protein sequence ID" value="KAK4130575.1"/>
    <property type="molecule type" value="Genomic_DNA"/>
</dbReference>
<reference evidence="2" key="1">
    <citation type="journal article" date="2023" name="Mol. Phylogenet. Evol.">
        <title>Genome-scale phylogeny and comparative genomics of the fungal order Sordariales.</title>
        <authorList>
            <person name="Hensen N."/>
            <person name="Bonometti L."/>
            <person name="Westerberg I."/>
            <person name="Brannstrom I.O."/>
            <person name="Guillou S."/>
            <person name="Cros-Aarteil S."/>
            <person name="Calhoun S."/>
            <person name="Haridas S."/>
            <person name="Kuo A."/>
            <person name="Mondo S."/>
            <person name="Pangilinan J."/>
            <person name="Riley R."/>
            <person name="LaButti K."/>
            <person name="Andreopoulos B."/>
            <person name="Lipzen A."/>
            <person name="Chen C."/>
            <person name="Yan M."/>
            <person name="Daum C."/>
            <person name="Ng V."/>
            <person name="Clum A."/>
            <person name="Steindorff A."/>
            <person name="Ohm R.A."/>
            <person name="Martin F."/>
            <person name="Silar P."/>
            <person name="Natvig D.O."/>
            <person name="Lalanne C."/>
            <person name="Gautier V."/>
            <person name="Ament-Velasquez S.L."/>
            <person name="Kruys A."/>
            <person name="Hutchinson M.I."/>
            <person name="Powell A.J."/>
            <person name="Barry K."/>
            <person name="Miller A.N."/>
            <person name="Grigoriev I.V."/>
            <person name="Debuchy R."/>
            <person name="Gladieux P."/>
            <person name="Hiltunen Thoren M."/>
            <person name="Johannesson H."/>
        </authorList>
    </citation>
    <scope>NUCLEOTIDE SEQUENCE</scope>
    <source>
        <strain evidence="2">CBS 123565</strain>
    </source>
</reference>
<feature type="chain" id="PRO_5042888118" evidence="1">
    <location>
        <begin position="22"/>
        <end position="79"/>
    </location>
</feature>
<reference evidence="2" key="2">
    <citation type="submission" date="2023-05" db="EMBL/GenBank/DDBJ databases">
        <authorList>
            <consortium name="Lawrence Berkeley National Laboratory"/>
            <person name="Steindorff A."/>
            <person name="Hensen N."/>
            <person name="Bonometti L."/>
            <person name="Westerberg I."/>
            <person name="Brannstrom I.O."/>
            <person name="Guillou S."/>
            <person name="Cros-Aarteil S."/>
            <person name="Calhoun S."/>
            <person name="Haridas S."/>
            <person name="Kuo A."/>
            <person name="Mondo S."/>
            <person name="Pangilinan J."/>
            <person name="Riley R."/>
            <person name="Labutti K."/>
            <person name="Andreopoulos B."/>
            <person name="Lipzen A."/>
            <person name="Chen C."/>
            <person name="Yanf M."/>
            <person name="Daum C."/>
            <person name="Ng V."/>
            <person name="Clum A."/>
            <person name="Ohm R."/>
            <person name="Martin F."/>
            <person name="Silar P."/>
            <person name="Natvig D."/>
            <person name="Lalanne C."/>
            <person name="Gautier V."/>
            <person name="Ament-Velasquez S.L."/>
            <person name="Kruys A."/>
            <person name="Hutchinson M.I."/>
            <person name="Powell A.J."/>
            <person name="Barry K."/>
            <person name="Miller A.N."/>
            <person name="Grigoriev I.V."/>
            <person name="Debuchy R."/>
            <person name="Gladieux P."/>
            <person name="Thoren M.H."/>
            <person name="Johannesson H."/>
        </authorList>
    </citation>
    <scope>NUCLEOTIDE SEQUENCE</scope>
    <source>
        <strain evidence="2">CBS 123565</strain>
    </source>
</reference>
<evidence type="ECO:0000256" key="1">
    <source>
        <dbReference type="SAM" id="SignalP"/>
    </source>
</evidence>
<organism evidence="2 3">
    <name type="scientific">Trichocladium antarcticum</name>
    <dbReference type="NCBI Taxonomy" id="1450529"/>
    <lineage>
        <taxon>Eukaryota</taxon>
        <taxon>Fungi</taxon>
        <taxon>Dikarya</taxon>
        <taxon>Ascomycota</taxon>
        <taxon>Pezizomycotina</taxon>
        <taxon>Sordariomycetes</taxon>
        <taxon>Sordariomycetidae</taxon>
        <taxon>Sordariales</taxon>
        <taxon>Chaetomiaceae</taxon>
        <taxon>Trichocladium</taxon>
    </lineage>
</organism>
<gene>
    <name evidence="2" type="ORF">BT67DRAFT_390684</name>
</gene>
<protein>
    <submittedName>
        <fullName evidence="2">Uncharacterized protein</fullName>
    </submittedName>
</protein>
<dbReference type="Proteomes" id="UP001304895">
    <property type="component" value="Unassembled WGS sequence"/>
</dbReference>
<dbReference type="AlphaFoldDB" id="A0AAN6UCQ7"/>
<evidence type="ECO:0000313" key="3">
    <source>
        <dbReference type="Proteomes" id="UP001304895"/>
    </source>
</evidence>